<dbReference type="EMBL" id="POTC01000062">
    <property type="protein sequence ID" value="POF61533.1"/>
    <property type="molecule type" value="Genomic_DNA"/>
</dbReference>
<dbReference type="PANTHER" id="PTHR43884:SF12">
    <property type="entry name" value="ISOVALERYL-COA DEHYDROGENASE, MITOCHONDRIAL-RELATED"/>
    <property type="match status" value="1"/>
</dbReference>
<feature type="domain" description="Acyl-CoA dehydrogenase C-terminal" evidence="16">
    <location>
        <begin position="266"/>
        <end position="398"/>
    </location>
</feature>
<dbReference type="Gene3D" id="1.20.140.10">
    <property type="entry name" value="Butyryl-CoA Dehydrogenase, subunit A, domain 3"/>
    <property type="match status" value="1"/>
</dbReference>
<dbReference type="Proteomes" id="UP000237344">
    <property type="component" value="Unassembled WGS sequence"/>
</dbReference>
<dbReference type="SUPFAM" id="SSF47203">
    <property type="entry name" value="Acyl-CoA dehydrogenase C-terminal domain-like"/>
    <property type="match status" value="1"/>
</dbReference>
<comment type="similarity">
    <text evidence="8">Belongs to the DszC flavin monooxygenase family.</text>
</comment>
<evidence type="ECO:0000256" key="5">
    <source>
        <dbReference type="ARBA" id="ARBA00023002"/>
    </source>
</evidence>
<accession>A0A2S3VZ00</accession>
<dbReference type="PANTHER" id="PTHR43884">
    <property type="entry name" value="ACYL-COA DEHYDROGENASE"/>
    <property type="match status" value="1"/>
</dbReference>
<comment type="caution">
    <text evidence="17">The sequence shown here is derived from an EMBL/GenBank/DDBJ whole genome shotgun (WGS) entry which is preliminary data.</text>
</comment>
<evidence type="ECO:0000256" key="12">
    <source>
        <dbReference type="ARBA" id="ARBA00048445"/>
    </source>
</evidence>
<dbReference type="GO" id="GO:0004497">
    <property type="term" value="F:monooxygenase activity"/>
    <property type="evidence" value="ECO:0007669"/>
    <property type="project" value="UniProtKB-KW"/>
</dbReference>
<dbReference type="InterPro" id="IPR037069">
    <property type="entry name" value="AcylCoA_DH/ox_N_sf"/>
</dbReference>
<evidence type="ECO:0000259" key="15">
    <source>
        <dbReference type="Pfam" id="PF02771"/>
    </source>
</evidence>
<dbReference type="Pfam" id="PF08028">
    <property type="entry name" value="Acyl-CoA_dh_2"/>
    <property type="match status" value="1"/>
</dbReference>
<organism evidence="17 18">
    <name type="scientific">Novacetimonas maltaceti</name>
    <dbReference type="NCBI Taxonomy" id="1203393"/>
    <lineage>
        <taxon>Bacteria</taxon>
        <taxon>Pseudomonadati</taxon>
        <taxon>Pseudomonadota</taxon>
        <taxon>Alphaproteobacteria</taxon>
        <taxon>Acetobacterales</taxon>
        <taxon>Acetobacteraceae</taxon>
        <taxon>Novacetimonas</taxon>
    </lineage>
</organism>
<protein>
    <recommendedName>
        <fullName evidence="10">Dibenzothiophene monooxygenase</fullName>
        <ecNumber evidence="9">1.14.14.21</ecNumber>
    </recommendedName>
</protein>
<evidence type="ECO:0000256" key="3">
    <source>
        <dbReference type="ARBA" id="ARBA00022643"/>
    </source>
</evidence>
<keyword evidence="18" id="KW-1185">Reference proteome</keyword>
<comment type="catalytic activity">
    <reaction evidence="13">
        <text>dibenzothiophene + 2 FMNH2 + 2 O2 = dibenzothiophene 5,5-dioxide + 2 FMN + 2 H2O + 2 H(+)</text>
        <dbReference type="Rhea" id="RHEA:49072"/>
        <dbReference type="ChEBI" id="CHEBI:15377"/>
        <dbReference type="ChEBI" id="CHEBI:15378"/>
        <dbReference type="ChEBI" id="CHEBI:15379"/>
        <dbReference type="ChEBI" id="CHEBI:23681"/>
        <dbReference type="ChEBI" id="CHEBI:57618"/>
        <dbReference type="ChEBI" id="CHEBI:58210"/>
        <dbReference type="ChEBI" id="CHEBI:90356"/>
        <dbReference type="EC" id="1.14.14.21"/>
    </reaction>
</comment>
<dbReference type="InterPro" id="IPR036250">
    <property type="entry name" value="AcylCo_DH-like_C"/>
</dbReference>
<dbReference type="GO" id="GO:0005737">
    <property type="term" value="C:cytoplasm"/>
    <property type="evidence" value="ECO:0007669"/>
    <property type="project" value="UniProtKB-SubCell"/>
</dbReference>
<name>A0A2S3VZ00_9PROT</name>
<gene>
    <name evidence="17" type="primary">soxC</name>
    <name evidence="17" type="ORF">KMAL_28490</name>
</gene>
<sequence length="421" mass="45163">MTSFFPDGVMLPPLLGDLFPPYVLPRADAPLLLRVQEILDTGIAPHAADHDRNGRYPVHAISLLKQAGLLLLPVPRAYGGMGATQALSLEVMVRIAAADPAVAQIYKVHDDLVREIFAYATPAFCHHLAQRIMSDHAIIGMAVAENGRTADSFVQTLAIAQPGGHWLLRGRKVYATGAAGADLIAITSFDPLAAQRHDDVRAGLRFDLVPRGAPGLRILRDWDRMGQRATDSGTVVLDDVRVSAATNALAPQSALPVHTSLRHQAGFSAILIGIGIGALRAGCAFVAQHSRPWGAAQVERATDDPYVRRMVGEMGADLSVAYCAVRQCGDLLDLYERGGVSRAALAMPVSAARSVATRAALRATSDILAATGARGTDALHGFDRYWRDARTLSLHDPVDWKNAEIGRHLLTGWTPEPGPYQ</sequence>
<evidence type="ECO:0000256" key="1">
    <source>
        <dbReference type="ARBA" id="ARBA00004496"/>
    </source>
</evidence>
<dbReference type="PIRSF" id="PIRSF016578">
    <property type="entry name" value="HsaA"/>
    <property type="match status" value="1"/>
</dbReference>
<evidence type="ECO:0000256" key="6">
    <source>
        <dbReference type="ARBA" id="ARBA00023033"/>
    </source>
</evidence>
<keyword evidence="3" id="KW-0288">FMN</keyword>
<dbReference type="Gene3D" id="2.40.110.10">
    <property type="entry name" value="Butyryl-CoA Dehydrogenase, subunit A, domain 2"/>
    <property type="match status" value="1"/>
</dbReference>
<dbReference type="GO" id="GO:0008470">
    <property type="term" value="F:3-methylbutanoyl-CoA dehydrogenase activity"/>
    <property type="evidence" value="ECO:0007669"/>
    <property type="project" value="TreeGrafter"/>
</dbReference>
<keyword evidence="6" id="KW-0503">Monooxygenase</keyword>
<evidence type="ECO:0000256" key="8">
    <source>
        <dbReference type="ARBA" id="ARBA00034317"/>
    </source>
</evidence>
<evidence type="ECO:0000256" key="4">
    <source>
        <dbReference type="ARBA" id="ARBA00022741"/>
    </source>
</evidence>
<dbReference type="SUPFAM" id="SSF56645">
    <property type="entry name" value="Acyl-CoA dehydrogenase NM domain-like"/>
    <property type="match status" value="1"/>
</dbReference>
<evidence type="ECO:0000256" key="9">
    <source>
        <dbReference type="ARBA" id="ARBA00034328"/>
    </source>
</evidence>
<evidence type="ECO:0000256" key="13">
    <source>
        <dbReference type="ARBA" id="ARBA00049456"/>
    </source>
</evidence>
<proteinExistence type="inferred from homology"/>
<comment type="pathway">
    <text evidence="7">Sulfur metabolism; dibenzothiophene degradation.</text>
</comment>
<evidence type="ECO:0000256" key="10">
    <source>
        <dbReference type="ARBA" id="ARBA00034345"/>
    </source>
</evidence>
<evidence type="ECO:0000313" key="17">
    <source>
        <dbReference type="EMBL" id="POF61533.1"/>
    </source>
</evidence>
<dbReference type="Pfam" id="PF02771">
    <property type="entry name" value="Acyl-CoA_dh_N"/>
    <property type="match status" value="1"/>
</dbReference>
<evidence type="ECO:0000256" key="11">
    <source>
        <dbReference type="ARBA" id="ARBA00047859"/>
    </source>
</evidence>
<evidence type="ECO:0000256" key="2">
    <source>
        <dbReference type="ARBA" id="ARBA00022630"/>
    </source>
</evidence>
<dbReference type="InterPro" id="IPR013786">
    <property type="entry name" value="AcylCoA_DH/ox_N"/>
</dbReference>
<comment type="catalytic activity">
    <reaction evidence="12">
        <text>dibenzothiophene 5-oxide + FMNH2 + O2 = dibenzothiophene 5,5-dioxide + FMN + H2O + H(+)</text>
        <dbReference type="Rhea" id="RHEA:49080"/>
        <dbReference type="ChEBI" id="CHEBI:15377"/>
        <dbReference type="ChEBI" id="CHEBI:15378"/>
        <dbReference type="ChEBI" id="CHEBI:15379"/>
        <dbReference type="ChEBI" id="CHEBI:23683"/>
        <dbReference type="ChEBI" id="CHEBI:57618"/>
        <dbReference type="ChEBI" id="CHEBI:58210"/>
        <dbReference type="ChEBI" id="CHEBI:90356"/>
    </reaction>
</comment>
<evidence type="ECO:0000313" key="18">
    <source>
        <dbReference type="Proteomes" id="UP000237344"/>
    </source>
</evidence>
<comment type="subcellular location">
    <subcellularLocation>
        <location evidence="1">Cytoplasm</location>
    </subcellularLocation>
</comment>
<evidence type="ECO:0000259" key="16">
    <source>
        <dbReference type="Pfam" id="PF08028"/>
    </source>
</evidence>
<dbReference type="OrthoDB" id="6184213at2"/>
<dbReference type="GO" id="GO:0050660">
    <property type="term" value="F:flavin adenine dinucleotide binding"/>
    <property type="evidence" value="ECO:0007669"/>
    <property type="project" value="InterPro"/>
</dbReference>
<dbReference type="Gene3D" id="1.10.540.10">
    <property type="entry name" value="Acyl-CoA dehydrogenase/oxidase, N-terminal domain"/>
    <property type="match status" value="1"/>
</dbReference>
<keyword evidence="4" id="KW-0547">Nucleotide-binding</keyword>
<comment type="catalytic activity">
    <reaction evidence="11">
        <text>dibenzothiophene + FMNH2 + O2 = dibenzothiophene 5-oxide + FMN + H2O + H(+)</text>
        <dbReference type="Rhea" id="RHEA:49076"/>
        <dbReference type="ChEBI" id="CHEBI:15377"/>
        <dbReference type="ChEBI" id="CHEBI:15378"/>
        <dbReference type="ChEBI" id="CHEBI:15379"/>
        <dbReference type="ChEBI" id="CHEBI:23681"/>
        <dbReference type="ChEBI" id="CHEBI:23683"/>
        <dbReference type="ChEBI" id="CHEBI:57618"/>
        <dbReference type="ChEBI" id="CHEBI:58210"/>
    </reaction>
</comment>
<evidence type="ECO:0000259" key="14">
    <source>
        <dbReference type="Pfam" id="PF02770"/>
    </source>
</evidence>
<dbReference type="InterPro" id="IPR006091">
    <property type="entry name" value="Acyl-CoA_Oxase/DH_mid-dom"/>
</dbReference>
<dbReference type="RefSeq" id="WP_110096300.1">
    <property type="nucleotide sequence ID" value="NZ_NKUE01000020.1"/>
</dbReference>
<dbReference type="AlphaFoldDB" id="A0A2S3VZ00"/>
<feature type="domain" description="Acyl-CoA dehydrogenase/oxidase N-terminal" evidence="15">
    <location>
        <begin position="34"/>
        <end position="131"/>
    </location>
</feature>
<dbReference type="GO" id="GO:0006552">
    <property type="term" value="P:L-leucine catabolic process"/>
    <property type="evidence" value="ECO:0007669"/>
    <property type="project" value="TreeGrafter"/>
</dbReference>
<reference evidence="17 18" key="1">
    <citation type="submission" date="2018-01" db="EMBL/GenBank/DDBJ databases">
        <title>Draft Genome Sequence of Komagataeibacter maltaceti LMG 1529, a Vinegar Producing Acetic Acid Bacterium Isolated from Malt Vinegar Brewery Acetifiers.</title>
        <authorList>
            <person name="Zhang Q."/>
            <person name="Hollensteiner J."/>
            <person name="Poehlein A."/>
            <person name="Daniel R."/>
        </authorList>
    </citation>
    <scope>NUCLEOTIDE SEQUENCE [LARGE SCALE GENOMIC DNA]</scope>
    <source>
        <strain evidence="17 18">LMG 1529</strain>
    </source>
</reference>
<feature type="domain" description="Acyl-CoA oxidase/dehydrogenase middle" evidence="14">
    <location>
        <begin position="141"/>
        <end position="240"/>
    </location>
</feature>
<dbReference type="EC" id="1.14.14.21" evidence="9"/>
<keyword evidence="5" id="KW-0560">Oxidoreductase</keyword>
<evidence type="ECO:0000256" key="7">
    <source>
        <dbReference type="ARBA" id="ARBA00034307"/>
    </source>
</evidence>
<dbReference type="InterPro" id="IPR009100">
    <property type="entry name" value="AcylCoA_DH/oxidase_NM_dom_sf"/>
</dbReference>
<dbReference type="Pfam" id="PF02770">
    <property type="entry name" value="Acyl-CoA_dh_M"/>
    <property type="match status" value="1"/>
</dbReference>
<dbReference type="InterPro" id="IPR013107">
    <property type="entry name" value="Acyl-CoA_DH_C"/>
</dbReference>
<keyword evidence="2" id="KW-0285">Flavoprotein</keyword>
<dbReference type="InterPro" id="IPR046373">
    <property type="entry name" value="Acyl-CoA_Oxase/DH_mid-dom_sf"/>
</dbReference>